<reference evidence="4" key="2">
    <citation type="submission" date="2017-05" db="EMBL/GenBank/DDBJ databases">
        <authorList>
            <consortium name="The Broad Institute Genomics Platform"/>
            <consortium name="The Broad Institute Genomic Center for Infectious Diseases"/>
            <person name="Earl A."/>
            <person name="Manson A."/>
            <person name="Schwartman J."/>
            <person name="Gilmore M."/>
            <person name="Abouelleil A."/>
            <person name="Cao P."/>
            <person name="Chapman S."/>
            <person name="Cusick C."/>
            <person name="Shea T."/>
            <person name="Young S."/>
            <person name="Neafsey D."/>
            <person name="Nusbaum C."/>
            <person name="Birren B."/>
        </authorList>
    </citation>
    <scope>NUCLEOTIDE SEQUENCE</scope>
    <source>
        <strain evidence="4">9E7_DIV0242</strain>
    </source>
</reference>
<dbReference type="Proteomes" id="UP000195141">
    <property type="component" value="Chromosome"/>
</dbReference>
<evidence type="ECO:0000256" key="2">
    <source>
        <dbReference type="SAM" id="Phobius"/>
    </source>
</evidence>
<feature type="transmembrane region" description="Helical" evidence="2">
    <location>
        <begin position="79"/>
        <end position="97"/>
    </location>
</feature>
<reference evidence="4" key="3">
    <citation type="submission" date="2024-03" db="EMBL/GenBank/DDBJ databases">
        <title>The Genome Sequence of Enterococcus sp. DIV0242b.</title>
        <authorList>
            <consortium name="The Broad Institute Genomics Platform"/>
            <consortium name="The Broad Institute Microbial Omics Core"/>
            <consortium name="The Broad Institute Genomic Center for Infectious Diseases"/>
            <person name="Earl A."/>
            <person name="Manson A."/>
            <person name="Gilmore M."/>
            <person name="Schwartman J."/>
            <person name="Shea T."/>
            <person name="Abouelleil A."/>
            <person name="Cao P."/>
            <person name="Chapman S."/>
            <person name="Cusick C."/>
            <person name="Young S."/>
            <person name="Neafsey D."/>
            <person name="Nusbaum C."/>
            <person name="Birren B."/>
        </authorList>
    </citation>
    <scope>NUCLEOTIDE SEQUENCE</scope>
    <source>
        <strain evidence="4">9E7_DIV0242</strain>
    </source>
</reference>
<keyword evidence="2" id="KW-0812">Transmembrane</keyword>
<dbReference type="OrthoDB" id="9992528at2"/>
<feature type="region of interest" description="Disordered" evidence="1">
    <location>
        <begin position="1"/>
        <end position="21"/>
    </location>
</feature>
<evidence type="ECO:0000313" key="4">
    <source>
        <dbReference type="EMBL" id="WYJ88659.1"/>
    </source>
</evidence>
<evidence type="ECO:0000256" key="1">
    <source>
        <dbReference type="SAM" id="MobiDB-lite"/>
    </source>
</evidence>
<gene>
    <name evidence="4" type="ORF">A5888_000378</name>
    <name evidence="3" type="ORF">A5888_000412</name>
</gene>
<evidence type="ECO:0000313" key="5">
    <source>
        <dbReference type="Proteomes" id="UP000195141"/>
    </source>
</evidence>
<protein>
    <submittedName>
        <fullName evidence="3">Uncharacterized protein</fullName>
    </submittedName>
</protein>
<accession>A0A242KCT4</accession>
<keyword evidence="5" id="KW-1185">Reference proteome</keyword>
<dbReference type="EMBL" id="CP147247">
    <property type="protein sequence ID" value="WYJ88659.1"/>
    <property type="molecule type" value="Genomic_DNA"/>
</dbReference>
<sequence>MSMGDKRWSVGKNDIDRDNKMLSRDPNLSAYVPSDDSITSNYSKRNVRKKITALVFALATFALFYFGGKILPLDIYDNLWFLLLSLLMSFIVYRVAARVQKRA</sequence>
<keyword evidence="2" id="KW-0472">Membrane</keyword>
<keyword evidence="2" id="KW-1133">Transmembrane helix</keyword>
<dbReference type="AlphaFoldDB" id="A0A242KCT4"/>
<reference evidence="3" key="1">
    <citation type="submission" date="2017-05" db="EMBL/GenBank/DDBJ databases">
        <title>The Genome Sequence of Enterococcus sp. 9E7_DIV0242.</title>
        <authorList>
            <consortium name="The Broad Institute Genomics Platform"/>
            <consortium name="The Broad Institute Genomic Center for Infectious Diseases"/>
            <person name="Earl A."/>
            <person name="Manson A."/>
            <person name="Schwartman J."/>
            <person name="Gilmore M."/>
            <person name="Abouelleil A."/>
            <person name="Cao P."/>
            <person name="Chapman S."/>
            <person name="Cusick C."/>
            <person name="Shea T."/>
            <person name="Young S."/>
            <person name="Neafsey D."/>
            <person name="Nusbaum C."/>
            <person name="Birren B."/>
        </authorList>
    </citation>
    <scope>NUCLEOTIDE SEQUENCE [LARGE SCALE GENOMIC DNA]</scope>
    <source>
        <strain evidence="3">9E7_DIV0242</strain>
    </source>
</reference>
<organism evidence="3">
    <name type="scientific">Candidatus Enterococcus clewellii</name>
    <dbReference type="NCBI Taxonomy" id="1834193"/>
    <lineage>
        <taxon>Bacteria</taxon>
        <taxon>Bacillati</taxon>
        <taxon>Bacillota</taxon>
        <taxon>Bacilli</taxon>
        <taxon>Lactobacillales</taxon>
        <taxon>Enterococcaceae</taxon>
        <taxon>Enterococcus</taxon>
    </lineage>
</organism>
<name>A0A242KCT4_9ENTE</name>
<feature type="transmembrane region" description="Helical" evidence="2">
    <location>
        <begin position="51"/>
        <end position="67"/>
    </location>
</feature>
<evidence type="ECO:0000313" key="3">
    <source>
        <dbReference type="EMBL" id="OTP18598.1"/>
    </source>
</evidence>
<proteinExistence type="predicted"/>
<dbReference type="RefSeq" id="WP_086347569.1">
    <property type="nucleotide sequence ID" value="NZ_CP147247.1"/>
</dbReference>
<dbReference type="EMBL" id="NGMM01000001">
    <property type="protein sequence ID" value="OTP18598.1"/>
    <property type="molecule type" value="Genomic_DNA"/>
</dbReference>